<dbReference type="PANTHER" id="PTHR23220:SF122">
    <property type="entry name" value="INTEGRIN ALPHA-PS1"/>
    <property type="match status" value="1"/>
</dbReference>
<dbReference type="RefSeq" id="WP_353718276.1">
    <property type="nucleotide sequence ID" value="NZ_CP159289.1"/>
</dbReference>
<evidence type="ECO:0000313" key="4">
    <source>
        <dbReference type="EMBL" id="XCH22950.1"/>
    </source>
</evidence>
<keyword evidence="1" id="KW-0732">Signal</keyword>
<keyword evidence="3" id="KW-0325">Glycoprotein</keyword>
<dbReference type="InterPro" id="IPR013517">
    <property type="entry name" value="FG-GAP"/>
</dbReference>
<dbReference type="Pfam" id="PF01839">
    <property type="entry name" value="FG-GAP"/>
    <property type="match status" value="5"/>
</dbReference>
<dbReference type="InterPro" id="IPR000413">
    <property type="entry name" value="Integrin_alpha"/>
</dbReference>
<dbReference type="PRINTS" id="PR01185">
    <property type="entry name" value="INTEGRINA"/>
</dbReference>
<dbReference type="GO" id="GO:0008305">
    <property type="term" value="C:integrin complex"/>
    <property type="evidence" value="ECO:0007669"/>
    <property type="project" value="InterPro"/>
</dbReference>
<protein>
    <submittedName>
        <fullName evidence="4">Integrin alpha</fullName>
    </submittedName>
</protein>
<sequence>MNLKPLLLTVLVLPLSFTQLKELPSVTQPCAAPQPSLAAFNGSLGGQPLKGPEIEKLKESDWYTAAMKSLQESEYHFKKTGNSYSTPNRKNNLRFHYDENGFTVQPRTTRIPVGDFDISATPDEIQYKTLPDWKVAFNLDKEQIGPGTWEIAGSKAEYKTENVTVQYINNQEGMRQNFIVQKPLSDDEDLKLNFSVQTTLEQRLSSDRLQFVHGQSGVVLNYEQLKVWDATGKILAANFEKDHGDYAIRVHTQGAVYPITIDPISTTAAAMLESNQAAANMGFSVSSAGDVNGDGYSDVIVGARTYDNGQNNEGAAFLYYGSATGISTGISTMLESNQVGAQMGYSAASAGDVNGDGYSDVIVGAYSYDNGQENEGAAFIYHGSVAGISTTAAAMLESNQPNASMGLSVSSAGDVNGDGYSDVIVGAYSYDSGQSNEGAAFIYHGSATGINMTAAAMVESDQANANMGISVSSAGDVNGDGYSDVIVGAYSYDNGQVNEGAAFVYHGSATGIDMTAAAMVESNQSVAYMGISVASAGDINGDGYSDVIAGAYFYDNGESDEGAAFVYYGSSTGISTTVSTMLESNQVNARLGGFGGQRRGCER</sequence>
<dbReference type="EMBL" id="CP159289">
    <property type="protein sequence ID" value="XCH22950.1"/>
    <property type="molecule type" value="Genomic_DNA"/>
</dbReference>
<dbReference type="InterPro" id="IPR028994">
    <property type="entry name" value="Integrin_alpha_N"/>
</dbReference>
<evidence type="ECO:0000256" key="2">
    <source>
        <dbReference type="ARBA" id="ARBA00022737"/>
    </source>
</evidence>
<dbReference type="PROSITE" id="PS51470">
    <property type="entry name" value="FG_GAP"/>
    <property type="match status" value="5"/>
</dbReference>
<dbReference type="GO" id="GO:0098609">
    <property type="term" value="P:cell-cell adhesion"/>
    <property type="evidence" value="ECO:0007669"/>
    <property type="project" value="TreeGrafter"/>
</dbReference>
<accession>A0AAU8FHC2</accession>
<dbReference type="Gene3D" id="2.130.10.130">
    <property type="entry name" value="Integrin alpha, N-terminal"/>
    <property type="match status" value="2"/>
</dbReference>
<dbReference type="GO" id="GO:0005178">
    <property type="term" value="F:integrin binding"/>
    <property type="evidence" value="ECO:0007669"/>
    <property type="project" value="TreeGrafter"/>
</dbReference>
<dbReference type="PANTHER" id="PTHR23220">
    <property type="entry name" value="INTEGRIN ALPHA"/>
    <property type="match status" value="1"/>
</dbReference>
<dbReference type="SUPFAM" id="SSF69318">
    <property type="entry name" value="Integrin alpha N-terminal domain"/>
    <property type="match status" value="2"/>
</dbReference>
<dbReference type="AlphaFoldDB" id="A0AAU8FHC2"/>
<proteinExistence type="predicted"/>
<dbReference type="GO" id="GO:0033627">
    <property type="term" value="P:cell adhesion mediated by integrin"/>
    <property type="evidence" value="ECO:0007669"/>
    <property type="project" value="TreeGrafter"/>
</dbReference>
<dbReference type="SMART" id="SM00191">
    <property type="entry name" value="Int_alpha"/>
    <property type="match status" value="5"/>
</dbReference>
<organism evidence="4">
    <name type="scientific">Dyadobacter sp. 676</name>
    <dbReference type="NCBI Taxonomy" id="3088362"/>
    <lineage>
        <taxon>Bacteria</taxon>
        <taxon>Pseudomonadati</taxon>
        <taxon>Bacteroidota</taxon>
        <taxon>Cytophagia</taxon>
        <taxon>Cytophagales</taxon>
        <taxon>Spirosomataceae</taxon>
        <taxon>Dyadobacter</taxon>
    </lineage>
</organism>
<evidence type="ECO:0000256" key="1">
    <source>
        <dbReference type="ARBA" id="ARBA00022729"/>
    </source>
</evidence>
<keyword evidence="2" id="KW-0677">Repeat</keyword>
<dbReference type="InterPro" id="IPR013519">
    <property type="entry name" value="Int_alpha_beta-p"/>
</dbReference>
<dbReference type="GO" id="GO:0009897">
    <property type="term" value="C:external side of plasma membrane"/>
    <property type="evidence" value="ECO:0007669"/>
    <property type="project" value="TreeGrafter"/>
</dbReference>
<evidence type="ECO:0000256" key="3">
    <source>
        <dbReference type="ARBA" id="ARBA00023180"/>
    </source>
</evidence>
<gene>
    <name evidence="4" type="ORF">ABV298_21820</name>
</gene>
<keyword evidence="4" id="KW-0401">Integrin</keyword>
<dbReference type="GO" id="GO:0007160">
    <property type="term" value="P:cell-matrix adhesion"/>
    <property type="evidence" value="ECO:0007669"/>
    <property type="project" value="TreeGrafter"/>
</dbReference>
<reference evidence="4" key="1">
    <citation type="submission" date="2024-06" db="EMBL/GenBank/DDBJ databases">
        <title>Sequencing and assembly of the genome of Dyadobacter sp. strain 676, a symbiont of Cyamopsis tetragonoloba.</title>
        <authorList>
            <person name="Guro P."/>
            <person name="Sazanova A."/>
            <person name="Kuznetsova I."/>
            <person name="Belimov A."/>
            <person name="Safronova V."/>
        </authorList>
    </citation>
    <scope>NUCLEOTIDE SEQUENCE</scope>
    <source>
        <strain evidence="4">676</strain>
    </source>
</reference>
<dbReference type="GO" id="GO:0007229">
    <property type="term" value="P:integrin-mediated signaling pathway"/>
    <property type="evidence" value="ECO:0007669"/>
    <property type="project" value="UniProtKB-KW"/>
</dbReference>
<name>A0AAU8FHC2_9BACT</name>